<reference evidence="9 10" key="1">
    <citation type="journal article" date="2015" name="Genome Announc.">
        <title>Expanding the biotechnology potential of lactobacilli through comparative genomics of 213 strains and associated genera.</title>
        <authorList>
            <person name="Sun Z."/>
            <person name="Harris H.M."/>
            <person name="McCann A."/>
            <person name="Guo C."/>
            <person name="Argimon S."/>
            <person name="Zhang W."/>
            <person name="Yang X."/>
            <person name="Jeffery I.B."/>
            <person name="Cooney J.C."/>
            <person name="Kagawa T.F."/>
            <person name="Liu W."/>
            <person name="Song Y."/>
            <person name="Salvetti E."/>
            <person name="Wrobel A."/>
            <person name="Rasinkangas P."/>
            <person name="Parkhill J."/>
            <person name="Rea M.C."/>
            <person name="O'Sullivan O."/>
            <person name="Ritari J."/>
            <person name="Douillard F.P."/>
            <person name="Paul Ross R."/>
            <person name="Yang R."/>
            <person name="Briner A.E."/>
            <person name="Felis G.E."/>
            <person name="de Vos W.M."/>
            <person name="Barrangou R."/>
            <person name="Klaenhammer T.R."/>
            <person name="Caufield P.W."/>
            <person name="Cui Y."/>
            <person name="Zhang H."/>
            <person name="O'Toole P.W."/>
        </authorList>
    </citation>
    <scope>NUCLEOTIDE SEQUENCE [LARGE SCALE GENOMIC DNA]</scope>
    <source>
        <strain evidence="9 10">DSM 19972</strain>
    </source>
</reference>
<dbReference type="AlphaFoldDB" id="A0A0R1MKP1"/>
<feature type="transmembrane region" description="Helical" evidence="7">
    <location>
        <begin position="238"/>
        <end position="258"/>
    </location>
</feature>
<keyword evidence="10" id="KW-1185">Reference proteome</keyword>
<dbReference type="InterPro" id="IPR001173">
    <property type="entry name" value="Glyco_trans_2-like"/>
</dbReference>
<keyword evidence="2" id="KW-0328">Glycosyltransferase</keyword>
<proteinExistence type="predicted"/>
<dbReference type="Pfam" id="PF00535">
    <property type="entry name" value="Glycos_transf_2"/>
    <property type="match status" value="1"/>
</dbReference>
<gene>
    <name evidence="9" type="ORF">FD46_GL000668</name>
</gene>
<keyword evidence="6 7" id="KW-0472">Membrane</keyword>
<organism evidence="9 10">
    <name type="scientific">Liquorilactobacillus oeni DSM 19972</name>
    <dbReference type="NCBI Taxonomy" id="1423777"/>
    <lineage>
        <taxon>Bacteria</taxon>
        <taxon>Bacillati</taxon>
        <taxon>Bacillota</taxon>
        <taxon>Bacilli</taxon>
        <taxon>Lactobacillales</taxon>
        <taxon>Lactobacillaceae</taxon>
        <taxon>Liquorilactobacillus</taxon>
    </lineage>
</organism>
<sequence>MNNKLTIVVPCYNEEQVLPETVKELGSVLEKMISDNKIDSSSKILFVNDGSMDKTWDLIEKYEEKYNYVTGLKFTRNYGHQNALFAGMKVAAKKSNLIITIDADLQDDVNAIPKMVDKYLEGYDVVYGVRNSRDTDTFFKRKTALAFYEIMRKMGVELIPDSADYRLLSKRTTEGLLDFSERNLFLRGMVPLVGYRSAKVYYARKERFAGKSKYPLKKMLKFATNGITSFSTVPIKMIMGLGILIVSVGIILFIYSLIMKFTHHTSGGWTSLIISIWLLGGVQLISLSVIGEYIGKIFTEVKRRPRYRIEKDDYTKKN</sequence>
<evidence type="ECO:0000259" key="8">
    <source>
        <dbReference type="Pfam" id="PF00535"/>
    </source>
</evidence>
<accession>A0A0R1MKP1</accession>
<evidence type="ECO:0000256" key="6">
    <source>
        <dbReference type="ARBA" id="ARBA00023136"/>
    </source>
</evidence>
<dbReference type="CDD" id="cd04187">
    <property type="entry name" value="DPM1_like_bac"/>
    <property type="match status" value="1"/>
</dbReference>
<evidence type="ECO:0000256" key="4">
    <source>
        <dbReference type="ARBA" id="ARBA00022692"/>
    </source>
</evidence>
<evidence type="ECO:0000256" key="2">
    <source>
        <dbReference type="ARBA" id="ARBA00022676"/>
    </source>
</evidence>
<dbReference type="PANTHER" id="PTHR48090">
    <property type="entry name" value="UNDECAPRENYL-PHOSPHATE 4-DEOXY-4-FORMAMIDO-L-ARABINOSE TRANSFERASE-RELATED"/>
    <property type="match status" value="1"/>
</dbReference>
<keyword evidence="3 9" id="KW-0808">Transferase</keyword>
<dbReference type="OrthoDB" id="9807778at2"/>
<dbReference type="RefSeq" id="WP_057895627.1">
    <property type="nucleotide sequence ID" value="NZ_AZEH01000020.1"/>
</dbReference>
<evidence type="ECO:0000256" key="5">
    <source>
        <dbReference type="ARBA" id="ARBA00022989"/>
    </source>
</evidence>
<dbReference type="InterPro" id="IPR050256">
    <property type="entry name" value="Glycosyltransferase_2"/>
</dbReference>
<evidence type="ECO:0000256" key="3">
    <source>
        <dbReference type="ARBA" id="ARBA00022679"/>
    </source>
</evidence>
<protein>
    <submittedName>
        <fullName evidence="9">Glycosyltransferase</fullName>
    </submittedName>
</protein>
<evidence type="ECO:0000313" key="10">
    <source>
        <dbReference type="Proteomes" id="UP000051686"/>
    </source>
</evidence>
<dbReference type="SUPFAM" id="SSF53448">
    <property type="entry name" value="Nucleotide-diphospho-sugar transferases"/>
    <property type="match status" value="1"/>
</dbReference>
<dbReference type="GO" id="GO:0016757">
    <property type="term" value="F:glycosyltransferase activity"/>
    <property type="evidence" value="ECO:0007669"/>
    <property type="project" value="UniProtKB-KW"/>
</dbReference>
<dbReference type="PANTHER" id="PTHR48090:SF1">
    <property type="entry name" value="PROPHAGE BACTOPRENOL GLUCOSYL TRANSFERASE HOMOLOG"/>
    <property type="match status" value="1"/>
</dbReference>
<evidence type="ECO:0000256" key="1">
    <source>
        <dbReference type="ARBA" id="ARBA00004141"/>
    </source>
</evidence>
<dbReference type="EMBL" id="AZEH01000020">
    <property type="protein sequence ID" value="KRL05906.1"/>
    <property type="molecule type" value="Genomic_DNA"/>
</dbReference>
<comment type="subcellular location">
    <subcellularLocation>
        <location evidence="1">Membrane</location>
        <topology evidence="1">Multi-pass membrane protein</topology>
    </subcellularLocation>
</comment>
<evidence type="ECO:0000256" key="7">
    <source>
        <dbReference type="SAM" id="Phobius"/>
    </source>
</evidence>
<dbReference type="GO" id="GO:0005886">
    <property type="term" value="C:plasma membrane"/>
    <property type="evidence" value="ECO:0007669"/>
    <property type="project" value="TreeGrafter"/>
</dbReference>
<feature type="domain" description="Glycosyltransferase 2-like" evidence="8">
    <location>
        <begin position="6"/>
        <end position="153"/>
    </location>
</feature>
<feature type="transmembrane region" description="Helical" evidence="7">
    <location>
        <begin position="270"/>
        <end position="294"/>
    </location>
</feature>
<dbReference type="Gene3D" id="3.90.550.10">
    <property type="entry name" value="Spore Coat Polysaccharide Biosynthesis Protein SpsA, Chain A"/>
    <property type="match status" value="1"/>
</dbReference>
<comment type="caution">
    <text evidence="9">The sequence shown here is derived from an EMBL/GenBank/DDBJ whole genome shotgun (WGS) entry which is preliminary data.</text>
</comment>
<dbReference type="Proteomes" id="UP000051686">
    <property type="component" value="Unassembled WGS sequence"/>
</dbReference>
<keyword evidence="4 7" id="KW-0812">Transmembrane</keyword>
<keyword evidence="5 7" id="KW-1133">Transmembrane helix</keyword>
<dbReference type="STRING" id="1423777.FD46_GL000668"/>
<dbReference type="PATRIC" id="fig|1423777.3.peg.688"/>
<evidence type="ECO:0000313" key="9">
    <source>
        <dbReference type="EMBL" id="KRL05906.1"/>
    </source>
</evidence>
<dbReference type="InterPro" id="IPR029044">
    <property type="entry name" value="Nucleotide-diphossugar_trans"/>
</dbReference>
<name>A0A0R1MKP1_9LACO</name>